<feature type="region of interest" description="Disordered" evidence="7">
    <location>
        <begin position="93"/>
        <end position="119"/>
    </location>
</feature>
<evidence type="ECO:0000256" key="3">
    <source>
        <dbReference type="ARBA" id="ARBA00023015"/>
    </source>
</evidence>
<evidence type="ECO:0000256" key="6">
    <source>
        <dbReference type="ARBA" id="ARBA00023242"/>
    </source>
</evidence>
<evidence type="ECO:0000259" key="9">
    <source>
        <dbReference type="PROSITE" id="PS50048"/>
    </source>
</evidence>
<keyword evidence="5" id="KW-0804">Transcription</keyword>
<evidence type="ECO:0000256" key="1">
    <source>
        <dbReference type="ARBA" id="ARBA00022723"/>
    </source>
</evidence>
<dbReference type="InterPro" id="IPR001138">
    <property type="entry name" value="Zn2Cys6_DnaBD"/>
</dbReference>
<evidence type="ECO:0000313" key="11">
    <source>
        <dbReference type="Proteomes" id="UP001610563"/>
    </source>
</evidence>
<keyword evidence="4" id="KW-0238">DNA-binding</keyword>
<feature type="transmembrane region" description="Helical" evidence="8">
    <location>
        <begin position="224"/>
        <end position="245"/>
    </location>
</feature>
<keyword evidence="11" id="KW-1185">Reference proteome</keyword>
<dbReference type="InterPro" id="IPR052478">
    <property type="entry name" value="Metabolite_Synth_Reg"/>
</dbReference>
<dbReference type="InterPro" id="IPR036864">
    <property type="entry name" value="Zn2-C6_fun-type_DNA-bd_sf"/>
</dbReference>
<evidence type="ECO:0000256" key="7">
    <source>
        <dbReference type="SAM" id="MobiDB-lite"/>
    </source>
</evidence>
<dbReference type="SMART" id="SM00066">
    <property type="entry name" value="GAL4"/>
    <property type="match status" value="1"/>
</dbReference>
<evidence type="ECO:0000256" key="8">
    <source>
        <dbReference type="SAM" id="Phobius"/>
    </source>
</evidence>
<gene>
    <name evidence="10" type="ORF">BJX66DRAFT_347254</name>
</gene>
<keyword evidence="8" id="KW-0812">Transmembrane</keyword>
<evidence type="ECO:0000313" key="10">
    <source>
        <dbReference type="EMBL" id="KAL2785842.1"/>
    </source>
</evidence>
<dbReference type="SUPFAM" id="SSF57701">
    <property type="entry name" value="Zn2/Cys6 DNA-binding domain"/>
    <property type="match status" value="1"/>
</dbReference>
<keyword evidence="3" id="KW-0805">Transcription regulation</keyword>
<dbReference type="CDD" id="cd00067">
    <property type="entry name" value="GAL4"/>
    <property type="match status" value="1"/>
</dbReference>
<dbReference type="Gene3D" id="4.10.240.10">
    <property type="entry name" value="Zn(2)-C6 fungal-type DNA-binding domain"/>
    <property type="match status" value="1"/>
</dbReference>
<dbReference type="PANTHER" id="PTHR31779">
    <property type="entry name" value="2-NITROPROPANE DIOXYGENASE FAMILY, PUTATIVE (AFU_ORTHOLOGUE AFUA_2G17430)-RELATED"/>
    <property type="match status" value="1"/>
</dbReference>
<comment type="caution">
    <text evidence="10">The sequence shown here is derived from an EMBL/GenBank/DDBJ whole genome shotgun (WGS) entry which is preliminary data.</text>
</comment>
<sequence length="608" mass="66133">MSPTNAKRKRARKACLPCHQRKRKCDTVYPCGMCTSYGYNCIYAEDSTTGSIPPPPPPRAQRVSLYDESSSHLTVTGRAATGQSPRNAIQSQIERENAADGSATKSPTLLSGANASTGAAGSPGIFDEQKFRYSGASAAMAFPHILGVALGSDAPPKTRSFAYNFGIRPEEASNAHVFLGNIISEEDLAFFSGVYFSALGPVMDVMDARIYTQRCRDYYHNPGNIANGIAFAAVAAGIAALGSFLSPNRHPRESDLVQYAKSILDDPASMRLHGIDHIVAWGMRVLYLRATTRPSNAWIASCTQMHLCEAIGLNEEETVKKIASLAGAAVLGHDADRLRRIFWCSWAGHVMLSYEYDRSPVAFRSVTCQPIISVPGSVTDQFVQLIQIIPSPNSPLQPELLPPASTPSDELFAHIKGLDALQYTHPFLIVTKAEIAFCFYRRLYHLKTHIPDSIIQLIIASGNAAVAAAEQQASQGRLFWNVIGSVFQYTCILLAMDCPAASAHIGAAMKGLENIVRAADTVLTREALSVARHLLSLNIAKKKRDLAQLEAVEAEYEFLQESAPQVPASGTEPVGNGNAAVPDVDWNFDWDQFFIEPYFPLFGGDVQF</sequence>
<keyword evidence="6" id="KW-0539">Nucleus</keyword>
<evidence type="ECO:0000256" key="4">
    <source>
        <dbReference type="ARBA" id="ARBA00023125"/>
    </source>
</evidence>
<feature type="domain" description="Zn(2)-C6 fungal-type" evidence="9">
    <location>
        <begin position="14"/>
        <end position="43"/>
    </location>
</feature>
<keyword evidence="8" id="KW-1133">Transmembrane helix</keyword>
<dbReference type="EMBL" id="JBFTWV010000133">
    <property type="protein sequence ID" value="KAL2785842.1"/>
    <property type="molecule type" value="Genomic_DNA"/>
</dbReference>
<proteinExistence type="predicted"/>
<keyword evidence="8" id="KW-0472">Membrane</keyword>
<dbReference type="PANTHER" id="PTHR31779:SF3">
    <property type="entry name" value="PROTEIN RDR1"/>
    <property type="match status" value="1"/>
</dbReference>
<dbReference type="CDD" id="cd12148">
    <property type="entry name" value="fungal_TF_MHR"/>
    <property type="match status" value="1"/>
</dbReference>
<accession>A0ABR4FRF0</accession>
<organism evidence="10 11">
    <name type="scientific">Aspergillus keveii</name>
    <dbReference type="NCBI Taxonomy" id="714993"/>
    <lineage>
        <taxon>Eukaryota</taxon>
        <taxon>Fungi</taxon>
        <taxon>Dikarya</taxon>
        <taxon>Ascomycota</taxon>
        <taxon>Pezizomycotina</taxon>
        <taxon>Eurotiomycetes</taxon>
        <taxon>Eurotiomycetidae</taxon>
        <taxon>Eurotiales</taxon>
        <taxon>Aspergillaceae</taxon>
        <taxon>Aspergillus</taxon>
        <taxon>Aspergillus subgen. Nidulantes</taxon>
    </lineage>
</organism>
<dbReference type="PROSITE" id="PS50048">
    <property type="entry name" value="ZN2_CY6_FUNGAL_2"/>
    <property type="match status" value="1"/>
</dbReference>
<dbReference type="Pfam" id="PF00172">
    <property type="entry name" value="Zn_clus"/>
    <property type="match status" value="1"/>
</dbReference>
<evidence type="ECO:0000256" key="5">
    <source>
        <dbReference type="ARBA" id="ARBA00023163"/>
    </source>
</evidence>
<dbReference type="Proteomes" id="UP001610563">
    <property type="component" value="Unassembled WGS sequence"/>
</dbReference>
<name>A0ABR4FRF0_9EURO</name>
<dbReference type="PROSITE" id="PS00463">
    <property type="entry name" value="ZN2_CY6_FUNGAL_1"/>
    <property type="match status" value="1"/>
</dbReference>
<protein>
    <submittedName>
        <fullName evidence="10">C6 zinc finger domain protein</fullName>
    </submittedName>
</protein>
<keyword evidence="2" id="KW-0862">Zinc</keyword>
<keyword evidence="1" id="KW-0479">Metal-binding</keyword>
<evidence type="ECO:0000256" key="2">
    <source>
        <dbReference type="ARBA" id="ARBA00022833"/>
    </source>
</evidence>
<reference evidence="10 11" key="1">
    <citation type="submission" date="2024-07" db="EMBL/GenBank/DDBJ databases">
        <title>Section-level genome sequencing and comparative genomics of Aspergillus sections Usti and Cavernicolus.</title>
        <authorList>
            <consortium name="Lawrence Berkeley National Laboratory"/>
            <person name="Nybo J.L."/>
            <person name="Vesth T.C."/>
            <person name="Theobald S."/>
            <person name="Frisvad J.C."/>
            <person name="Larsen T.O."/>
            <person name="Kjaerboelling I."/>
            <person name="Rothschild-Mancinelli K."/>
            <person name="Lyhne E.K."/>
            <person name="Kogle M.E."/>
            <person name="Barry K."/>
            <person name="Clum A."/>
            <person name="Na H."/>
            <person name="Ledsgaard L."/>
            <person name="Lin J."/>
            <person name="Lipzen A."/>
            <person name="Kuo A."/>
            <person name="Riley R."/>
            <person name="Mondo S."/>
            <person name="Labutti K."/>
            <person name="Haridas S."/>
            <person name="Pangalinan J."/>
            <person name="Salamov A.A."/>
            <person name="Simmons B.A."/>
            <person name="Magnuson J.K."/>
            <person name="Chen J."/>
            <person name="Drula E."/>
            <person name="Henrissat B."/>
            <person name="Wiebenga A."/>
            <person name="Lubbers R.J."/>
            <person name="Gomes A.C."/>
            <person name="Makela M.R."/>
            <person name="Stajich J."/>
            <person name="Grigoriev I.V."/>
            <person name="Mortensen U.H."/>
            <person name="De Vries R.P."/>
            <person name="Baker S.E."/>
            <person name="Andersen M.R."/>
        </authorList>
    </citation>
    <scope>NUCLEOTIDE SEQUENCE [LARGE SCALE GENOMIC DNA]</scope>
    <source>
        <strain evidence="10 11">CBS 209.92</strain>
    </source>
</reference>